<dbReference type="Pfam" id="PF01329">
    <property type="entry name" value="Pterin_4a"/>
    <property type="match status" value="1"/>
</dbReference>
<dbReference type="GO" id="GO:0006729">
    <property type="term" value="P:tetrahydrobiopterin biosynthetic process"/>
    <property type="evidence" value="ECO:0007669"/>
    <property type="project" value="InterPro"/>
</dbReference>
<gene>
    <name evidence="7" type="ORF">WJX84_009680</name>
</gene>
<evidence type="ECO:0000256" key="5">
    <source>
        <dbReference type="ARBA" id="ARBA00030497"/>
    </source>
</evidence>
<keyword evidence="8" id="KW-1185">Reference proteome</keyword>
<keyword evidence="4" id="KW-0456">Lyase</keyword>
<evidence type="ECO:0000256" key="4">
    <source>
        <dbReference type="ARBA" id="ARBA00023239"/>
    </source>
</evidence>
<evidence type="ECO:0000313" key="7">
    <source>
        <dbReference type="EMBL" id="KAK9849503.1"/>
    </source>
</evidence>
<dbReference type="InterPro" id="IPR001533">
    <property type="entry name" value="Pterin_deHydtase"/>
</dbReference>
<dbReference type="EC" id="4.2.1.96" evidence="3"/>
<evidence type="ECO:0000256" key="6">
    <source>
        <dbReference type="SAM" id="MobiDB-lite"/>
    </source>
</evidence>
<dbReference type="GO" id="GO:0008124">
    <property type="term" value="F:4-alpha-hydroxytetrahydrobiopterin dehydratase activity"/>
    <property type="evidence" value="ECO:0007669"/>
    <property type="project" value="UniProtKB-EC"/>
</dbReference>
<dbReference type="Gene3D" id="3.30.1360.20">
    <property type="entry name" value="Transcriptional coactivator/pterin dehydratase"/>
    <property type="match status" value="1"/>
</dbReference>
<proteinExistence type="inferred from homology"/>
<dbReference type="SUPFAM" id="SSF55248">
    <property type="entry name" value="PCD-like"/>
    <property type="match status" value="1"/>
</dbReference>
<accession>A0AAW1SP12</accession>
<name>A0AAW1SP12_9CHLO</name>
<evidence type="ECO:0000256" key="2">
    <source>
        <dbReference type="ARBA" id="ARBA00006472"/>
    </source>
</evidence>
<dbReference type="EMBL" id="JALJOV010001339">
    <property type="protein sequence ID" value="KAK9849503.1"/>
    <property type="molecule type" value="Genomic_DNA"/>
</dbReference>
<comment type="similarity">
    <text evidence="2">Belongs to the pterin-4-alpha-carbinolamine dehydratase family.</text>
</comment>
<comment type="caution">
    <text evidence="7">The sequence shown here is derived from an EMBL/GenBank/DDBJ whole genome shotgun (WGS) entry which is preliminary data.</text>
</comment>
<sequence length="216" mass="23475">MLSATHVKLGKLAAPVPLCACTKRTLALRRGLVVRAGDAPSTAQEKAQGARDPFPGEVGSNFTAKPLSEADTMHIIRPPHGMDKITGLRSRKCKPCEAGKTQALDSTTINALRNQVPGWQVTKDAAGRPCIRQEWKVLNFLSGLEFFRRVGALAEEEGHHPDLHLEGWNRVYIQLATHSVGGLTENDFILASKINDLDTSDLRPRPKAKAGGMIRG</sequence>
<dbReference type="CDD" id="cd00913">
    <property type="entry name" value="PCD_DCoH_subfamily_a"/>
    <property type="match status" value="1"/>
</dbReference>
<feature type="region of interest" description="Disordered" evidence="6">
    <location>
        <begin position="38"/>
        <end position="64"/>
    </location>
</feature>
<organism evidence="7 8">
    <name type="scientific">Apatococcus fuscideae</name>
    <dbReference type="NCBI Taxonomy" id="2026836"/>
    <lineage>
        <taxon>Eukaryota</taxon>
        <taxon>Viridiplantae</taxon>
        <taxon>Chlorophyta</taxon>
        <taxon>core chlorophytes</taxon>
        <taxon>Trebouxiophyceae</taxon>
        <taxon>Chlorellales</taxon>
        <taxon>Chlorellaceae</taxon>
        <taxon>Apatococcus</taxon>
    </lineage>
</organism>
<reference evidence="7 8" key="1">
    <citation type="journal article" date="2024" name="Nat. Commun.">
        <title>Phylogenomics reveals the evolutionary origins of lichenization in chlorophyte algae.</title>
        <authorList>
            <person name="Puginier C."/>
            <person name="Libourel C."/>
            <person name="Otte J."/>
            <person name="Skaloud P."/>
            <person name="Haon M."/>
            <person name="Grisel S."/>
            <person name="Petersen M."/>
            <person name="Berrin J.G."/>
            <person name="Delaux P.M."/>
            <person name="Dal Grande F."/>
            <person name="Keller J."/>
        </authorList>
    </citation>
    <scope>NUCLEOTIDE SEQUENCE [LARGE SCALE GENOMIC DNA]</scope>
    <source>
        <strain evidence="7 8">SAG 2523</strain>
    </source>
</reference>
<evidence type="ECO:0000313" key="8">
    <source>
        <dbReference type="Proteomes" id="UP001485043"/>
    </source>
</evidence>
<comment type="catalytic activity">
    <reaction evidence="1">
        <text>(4aS,6R)-4a-hydroxy-L-erythro-5,6,7,8-tetrahydrobiopterin = (6R)-L-erythro-6,7-dihydrobiopterin + H2O</text>
        <dbReference type="Rhea" id="RHEA:11920"/>
        <dbReference type="ChEBI" id="CHEBI:15377"/>
        <dbReference type="ChEBI" id="CHEBI:15642"/>
        <dbReference type="ChEBI" id="CHEBI:43120"/>
        <dbReference type="EC" id="4.2.1.96"/>
    </reaction>
</comment>
<evidence type="ECO:0000256" key="3">
    <source>
        <dbReference type="ARBA" id="ARBA00013252"/>
    </source>
</evidence>
<dbReference type="Proteomes" id="UP001485043">
    <property type="component" value="Unassembled WGS sequence"/>
</dbReference>
<dbReference type="PANTHER" id="PTHR12599">
    <property type="entry name" value="PTERIN-4-ALPHA-CARBINOLAMINE DEHYDRATASE"/>
    <property type="match status" value="1"/>
</dbReference>
<evidence type="ECO:0000256" key="1">
    <source>
        <dbReference type="ARBA" id="ARBA00001554"/>
    </source>
</evidence>
<dbReference type="PANTHER" id="PTHR12599:SF0">
    <property type="entry name" value="PTERIN-4-ALPHA-CARBINOLAMINE DEHYDRATASE"/>
    <property type="match status" value="1"/>
</dbReference>
<dbReference type="InterPro" id="IPR036428">
    <property type="entry name" value="PCD_sf"/>
</dbReference>
<protein>
    <recommendedName>
        <fullName evidence="3">4a-hydroxytetrahydrobiopterin dehydratase</fullName>
        <ecNumber evidence="3">4.2.1.96</ecNumber>
    </recommendedName>
    <alternativeName>
        <fullName evidence="5">4-alpha-hydroxy-tetrahydropterin dehydratase</fullName>
    </alternativeName>
</protein>
<dbReference type="AlphaFoldDB" id="A0AAW1SP12"/>